<gene>
    <name evidence="2" type="ORF">Y1Q_0009407</name>
</gene>
<keyword evidence="3" id="KW-1185">Reference proteome</keyword>
<feature type="compositionally biased region" description="Polar residues" evidence="1">
    <location>
        <begin position="1"/>
        <end position="14"/>
    </location>
</feature>
<evidence type="ECO:0000313" key="2">
    <source>
        <dbReference type="EMBL" id="KYO32827.1"/>
    </source>
</evidence>
<dbReference type="EMBL" id="AKHW03003879">
    <property type="protein sequence ID" value="KYO32827.1"/>
    <property type="molecule type" value="Genomic_DNA"/>
</dbReference>
<comment type="caution">
    <text evidence="2">The sequence shown here is derived from an EMBL/GenBank/DDBJ whole genome shotgun (WGS) entry which is preliminary data.</text>
</comment>
<evidence type="ECO:0000256" key="1">
    <source>
        <dbReference type="SAM" id="MobiDB-lite"/>
    </source>
</evidence>
<evidence type="ECO:0000313" key="3">
    <source>
        <dbReference type="Proteomes" id="UP000050525"/>
    </source>
</evidence>
<feature type="compositionally biased region" description="Polar residues" evidence="1">
    <location>
        <begin position="75"/>
        <end position="85"/>
    </location>
</feature>
<protein>
    <submittedName>
        <fullName evidence="2">Uncharacterized protein</fullName>
    </submittedName>
</protein>
<name>A0A151N7U4_ALLMI</name>
<proteinExistence type="predicted"/>
<sequence length="120" mass="13491">MQNPSRSRGLTQFRDSPRPSRGRGLCHDVPCWGSSKPLLCLPLLKQSLWTDTRSANWMWRFVALQSEFAEVQTDLSNHNRTTATTPAPGASKDGSNELVKDQTWENTPAPGILISPIYFY</sequence>
<accession>A0A151N7U4</accession>
<organism evidence="2 3">
    <name type="scientific">Alligator mississippiensis</name>
    <name type="common">American alligator</name>
    <dbReference type="NCBI Taxonomy" id="8496"/>
    <lineage>
        <taxon>Eukaryota</taxon>
        <taxon>Metazoa</taxon>
        <taxon>Chordata</taxon>
        <taxon>Craniata</taxon>
        <taxon>Vertebrata</taxon>
        <taxon>Euteleostomi</taxon>
        <taxon>Archelosauria</taxon>
        <taxon>Archosauria</taxon>
        <taxon>Crocodylia</taxon>
        <taxon>Alligatoridae</taxon>
        <taxon>Alligatorinae</taxon>
        <taxon>Alligator</taxon>
    </lineage>
</organism>
<feature type="region of interest" description="Disordered" evidence="1">
    <location>
        <begin position="75"/>
        <end position="96"/>
    </location>
</feature>
<dbReference type="AlphaFoldDB" id="A0A151N7U4"/>
<feature type="region of interest" description="Disordered" evidence="1">
    <location>
        <begin position="1"/>
        <end position="23"/>
    </location>
</feature>
<dbReference type="Proteomes" id="UP000050525">
    <property type="component" value="Unassembled WGS sequence"/>
</dbReference>
<reference evidence="2 3" key="1">
    <citation type="journal article" date="2012" name="Genome Biol.">
        <title>Sequencing three crocodilian genomes to illuminate the evolution of archosaurs and amniotes.</title>
        <authorList>
            <person name="St John J.A."/>
            <person name="Braun E.L."/>
            <person name="Isberg S.R."/>
            <person name="Miles L.G."/>
            <person name="Chong A.Y."/>
            <person name="Gongora J."/>
            <person name="Dalzell P."/>
            <person name="Moran C."/>
            <person name="Bed'hom B."/>
            <person name="Abzhanov A."/>
            <person name="Burgess S.C."/>
            <person name="Cooksey A.M."/>
            <person name="Castoe T.A."/>
            <person name="Crawford N.G."/>
            <person name="Densmore L.D."/>
            <person name="Drew J.C."/>
            <person name="Edwards S.V."/>
            <person name="Faircloth B.C."/>
            <person name="Fujita M.K."/>
            <person name="Greenwold M.J."/>
            <person name="Hoffmann F.G."/>
            <person name="Howard J.M."/>
            <person name="Iguchi T."/>
            <person name="Janes D.E."/>
            <person name="Khan S.Y."/>
            <person name="Kohno S."/>
            <person name="de Koning A.J."/>
            <person name="Lance S.L."/>
            <person name="McCarthy F.M."/>
            <person name="McCormack J.E."/>
            <person name="Merchant M.E."/>
            <person name="Peterson D.G."/>
            <person name="Pollock D.D."/>
            <person name="Pourmand N."/>
            <person name="Raney B.J."/>
            <person name="Roessler K.A."/>
            <person name="Sanford J.R."/>
            <person name="Sawyer R.H."/>
            <person name="Schmidt C.J."/>
            <person name="Triplett E.W."/>
            <person name="Tuberville T.D."/>
            <person name="Venegas-Anaya M."/>
            <person name="Howard J.T."/>
            <person name="Jarvis E.D."/>
            <person name="Guillette L.J.Jr."/>
            <person name="Glenn T.C."/>
            <person name="Green R.E."/>
            <person name="Ray D.A."/>
        </authorList>
    </citation>
    <scope>NUCLEOTIDE SEQUENCE [LARGE SCALE GENOMIC DNA]</scope>
    <source>
        <strain evidence="2">KSC_2009_1</strain>
    </source>
</reference>